<feature type="compositionally biased region" description="Low complexity" evidence="1">
    <location>
        <begin position="1089"/>
        <end position="1111"/>
    </location>
</feature>
<proteinExistence type="predicted"/>
<reference evidence="2 3" key="1">
    <citation type="submission" date="2021-02" db="EMBL/GenBank/DDBJ databases">
        <title>Genome assembly of Pseudopithomyces chartarum.</title>
        <authorList>
            <person name="Jauregui R."/>
            <person name="Singh J."/>
            <person name="Voisey C."/>
        </authorList>
    </citation>
    <scope>NUCLEOTIDE SEQUENCE [LARGE SCALE GENOMIC DNA]</scope>
    <source>
        <strain evidence="2 3">AGR01</strain>
    </source>
</reference>
<dbReference type="EMBL" id="WVTA01000002">
    <property type="protein sequence ID" value="KAK3215968.1"/>
    <property type="molecule type" value="Genomic_DNA"/>
</dbReference>
<feature type="compositionally biased region" description="Polar residues" evidence="1">
    <location>
        <begin position="148"/>
        <end position="187"/>
    </location>
</feature>
<feature type="region of interest" description="Disordered" evidence="1">
    <location>
        <begin position="631"/>
        <end position="663"/>
    </location>
</feature>
<feature type="compositionally biased region" description="Polar residues" evidence="1">
    <location>
        <begin position="212"/>
        <end position="239"/>
    </location>
</feature>
<organism evidence="2 3">
    <name type="scientific">Pseudopithomyces chartarum</name>
    <dbReference type="NCBI Taxonomy" id="1892770"/>
    <lineage>
        <taxon>Eukaryota</taxon>
        <taxon>Fungi</taxon>
        <taxon>Dikarya</taxon>
        <taxon>Ascomycota</taxon>
        <taxon>Pezizomycotina</taxon>
        <taxon>Dothideomycetes</taxon>
        <taxon>Pleosporomycetidae</taxon>
        <taxon>Pleosporales</taxon>
        <taxon>Massarineae</taxon>
        <taxon>Didymosphaeriaceae</taxon>
        <taxon>Pseudopithomyces</taxon>
    </lineage>
</organism>
<feature type="compositionally biased region" description="Polar residues" evidence="1">
    <location>
        <begin position="273"/>
        <end position="290"/>
    </location>
</feature>
<dbReference type="Proteomes" id="UP001280581">
    <property type="component" value="Unassembled WGS sequence"/>
</dbReference>
<gene>
    <name evidence="2" type="ORF">GRF29_8g1696626</name>
</gene>
<feature type="compositionally biased region" description="Low complexity" evidence="1">
    <location>
        <begin position="188"/>
        <end position="207"/>
    </location>
</feature>
<keyword evidence="3" id="KW-1185">Reference proteome</keyword>
<accession>A0AAN6M554</accession>
<feature type="region of interest" description="Disordered" evidence="1">
    <location>
        <begin position="1008"/>
        <end position="1166"/>
    </location>
</feature>
<feature type="compositionally biased region" description="Low complexity" evidence="1">
    <location>
        <begin position="291"/>
        <end position="337"/>
    </location>
</feature>
<evidence type="ECO:0000256" key="1">
    <source>
        <dbReference type="SAM" id="MobiDB-lite"/>
    </source>
</evidence>
<feature type="compositionally biased region" description="Low complexity" evidence="1">
    <location>
        <begin position="240"/>
        <end position="272"/>
    </location>
</feature>
<feature type="compositionally biased region" description="Polar residues" evidence="1">
    <location>
        <begin position="1070"/>
        <end position="1088"/>
    </location>
</feature>
<feature type="compositionally biased region" description="Low complexity" evidence="1">
    <location>
        <begin position="104"/>
        <end position="142"/>
    </location>
</feature>
<feature type="compositionally biased region" description="Low complexity" evidence="1">
    <location>
        <begin position="636"/>
        <end position="651"/>
    </location>
</feature>
<name>A0AAN6M554_9PLEO</name>
<feature type="compositionally biased region" description="Low complexity" evidence="1">
    <location>
        <begin position="1029"/>
        <end position="1069"/>
    </location>
</feature>
<feature type="compositionally biased region" description="Polar residues" evidence="1">
    <location>
        <begin position="420"/>
        <end position="435"/>
    </location>
</feature>
<feature type="compositionally biased region" description="Low complexity" evidence="1">
    <location>
        <begin position="1125"/>
        <end position="1163"/>
    </location>
</feature>
<feature type="compositionally biased region" description="Low complexity" evidence="1">
    <location>
        <begin position="436"/>
        <end position="456"/>
    </location>
</feature>
<protein>
    <submittedName>
        <fullName evidence="2">Uncharacterized protein</fullName>
    </submittedName>
</protein>
<sequence length="1354" mass="142542">MLFCGTYIFSATHRLSRHIFPLNSSTPTGSTGIMIIRAILWACIFTLLQVQADQLDGELSYSYPTYGESTPSYGVGTSTTEVYRTSSITNSISVSHTSTHLGYTSSKTTGSVHSTHTSSEPVFVSTQPSRPSSSSGNKFTSSTEKKPQTTWYTSSVSSAQGTGGTTNPNGSLTSMSKELTSIGSGFTPSVSTVPSVAPPHSASASKPDTTNDDSSTGTKTPVSVTATSDQTTPIDSKTNTKSSSLGTAPSSTSPRTTVSSSFSSSESLVTNTAASSQVSSTDLGNSTLQQSTSRQPSGSPTSSSHEASTKSSSDSRSGSWTASSSLPFSTSPLTSSRSDSKTTSLTVSFSRGTSFGTTSSGTHKPPSTGTSSQGESSSSHGGSPSERTSSTSHSSIKASSNDGSSSHGSLSTVNSSASSTKGDFTSSVPVSSAQETSMGGHSSQSQSSDARTSSTGMSTTAIPVLTASVTTAPPTFTSTAVISSASPTSTSGSVIIDLLKKEIDDDVEDLKKLIVLVGVWIKSPKPNPPDVITLIDTIIPAMNTLKPKLPQPPKNDPECGTGNRGLRKRFWPFDGIKDVVNAVQAVTQVALKVSKIRTQLVKGVIDGVSSELLDVGKITDALDIYDPAKDPCAPQTTSKSSDSGAKTSSTTDSKHTKSSSSACSTRTVSNCNVVCTSTVTVGQGQTSGLGKACSTTCDRPTVTCGGASTSTSTTTSTVVSGEGCAKTCCGNRPSTSSVPQPPKPTSVNIHNRNMAKLPDPFGTEFNGVFNFMKDMCSHYSNVIDIVDDAAEKNTIGYQTPLDYEKYICMPGLHGCTAVVVMSRRYLWMAHIWEVDTIENEDQWDEDIFEAFEFGGHGSTIPEERSLPNLRKPGQPFGPGTFTQAFIITPRQRITHAGEPQPQELLYPDLNDELHEFFGRVLGGVAVETVPYVANAAKYWNYETTDPEDRPGSPELWFDPGPDYETPFGKVLFMFDPNKNDVPDNGCGTKAGYQLWVADNPAPVADMEWDFNDPLRPGQKRDGTSAPVCSFPSTLSTVVSPTSGVSRSSIDPTTRKSSAAASGSTSRTISPSLTQSRASSGFQSLTSFKTGSSTEQSSASSSTAISLSTTQSRASSNMKSTTSLITESSADQSSASSSTSFLTKSSSSPSTTQSVPSTAPTTSPHLTVPASGDGDCNGCGKWWKACENDWCPKVNLSGKDCSDKCFVHACFADSAPSECRPDGRCHSVTCPDSPKEPRKTIRDPSPIKVDCTDDTGCDCCFDFTAACFKNWIPEGTPKIRAYDFCYSEMCYDGPKKCLKGGNGCEFSKDCPKKKGEPKAGGWPGTPPNAIFNKDEIEDMVSYEYGLLSQNMTVAV</sequence>
<evidence type="ECO:0000313" key="2">
    <source>
        <dbReference type="EMBL" id="KAK3215968.1"/>
    </source>
</evidence>
<evidence type="ECO:0000313" key="3">
    <source>
        <dbReference type="Proteomes" id="UP001280581"/>
    </source>
</evidence>
<feature type="compositionally biased region" description="Low complexity" evidence="1">
    <location>
        <begin position="346"/>
        <end position="419"/>
    </location>
</feature>
<feature type="compositionally biased region" description="Polar residues" evidence="1">
    <location>
        <begin position="1112"/>
        <end position="1124"/>
    </location>
</feature>
<comment type="caution">
    <text evidence="2">The sequence shown here is derived from an EMBL/GenBank/DDBJ whole genome shotgun (WGS) entry which is preliminary data.</text>
</comment>
<feature type="region of interest" description="Disordered" evidence="1">
    <location>
        <begin position="103"/>
        <end position="457"/>
    </location>
</feature>